<evidence type="ECO:0000256" key="8">
    <source>
        <dbReference type="ARBA" id="ARBA00038436"/>
    </source>
</evidence>
<feature type="transmembrane region" description="Helical" evidence="9">
    <location>
        <begin position="12"/>
        <end position="31"/>
    </location>
</feature>
<evidence type="ECO:0000256" key="5">
    <source>
        <dbReference type="ARBA" id="ARBA00022692"/>
    </source>
</evidence>
<proteinExistence type="inferred from homology"/>
<evidence type="ECO:0000256" key="7">
    <source>
        <dbReference type="ARBA" id="ARBA00023136"/>
    </source>
</evidence>
<evidence type="ECO:0000256" key="2">
    <source>
        <dbReference type="ARBA" id="ARBA00022448"/>
    </source>
</evidence>
<gene>
    <name evidence="11" type="ORF">NDK47_26495</name>
</gene>
<keyword evidence="6 9" id="KW-1133">Transmembrane helix</keyword>
<evidence type="ECO:0000256" key="9">
    <source>
        <dbReference type="SAM" id="Phobius"/>
    </source>
</evidence>
<protein>
    <submittedName>
        <fullName evidence="11">TRAP transporter small permease</fullName>
    </submittedName>
</protein>
<keyword evidence="12" id="KW-1185">Reference proteome</keyword>
<dbReference type="Pfam" id="PF04290">
    <property type="entry name" value="DctQ"/>
    <property type="match status" value="1"/>
</dbReference>
<feature type="transmembrane region" description="Helical" evidence="9">
    <location>
        <begin position="43"/>
        <end position="60"/>
    </location>
</feature>
<accession>A0ABY4WEM4</accession>
<keyword evidence="5 9" id="KW-0812">Transmembrane</keyword>
<reference evidence="11" key="1">
    <citation type="submission" date="2022-06" db="EMBL/GenBank/DDBJ databases">
        <title>Genome sequencing of Brevibacillus sp. BB3-R1.</title>
        <authorList>
            <person name="Heo J."/>
            <person name="Lee D."/>
            <person name="Won M."/>
            <person name="Han B.-H."/>
            <person name="Hong S.-B."/>
            <person name="Kwon S.-W."/>
        </authorList>
    </citation>
    <scope>NUCLEOTIDE SEQUENCE</scope>
    <source>
        <strain evidence="11">BB3-R1</strain>
    </source>
</reference>
<comment type="subcellular location">
    <subcellularLocation>
        <location evidence="1">Cell inner membrane</location>
        <topology evidence="1">Multi-pass membrane protein</topology>
    </subcellularLocation>
</comment>
<evidence type="ECO:0000259" key="10">
    <source>
        <dbReference type="Pfam" id="PF04290"/>
    </source>
</evidence>
<dbReference type="PANTHER" id="PTHR35011:SF2">
    <property type="entry name" value="2,3-DIKETO-L-GULONATE TRAP TRANSPORTER SMALL PERMEASE PROTEIN YIAM"/>
    <property type="match status" value="1"/>
</dbReference>
<organism evidence="11 12">
    <name type="scientific">Brevibacillus ruminantium</name>
    <dbReference type="NCBI Taxonomy" id="2950604"/>
    <lineage>
        <taxon>Bacteria</taxon>
        <taxon>Bacillati</taxon>
        <taxon>Bacillota</taxon>
        <taxon>Bacilli</taxon>
        <taxon>Bacillales</taxon>
        <taxon>Paenibacillaceae</taxon>
        <taxon>Brevibacillus</taxon>
    </lineage>
</organism>
<evidence type="ECO:0000256" key="1">
    <source>
        <dbReference type="ARBA" id="ARBA00004429"/>
    </source>
</evidence>
<dbReference type="EMBL" id="CP098755">
    <property type="protein sequence ID" value="USG65607.1"/>
    <property type="molecule type" value="Genomic_DNA"/>
</dbReference>
<dbReference type="PANTHER" id="PTHR35011">
    <property type="entry name" value="2,3-DIKETO-L-GULONATE TRAP TRANSPORTER SMALL PERMEASE PROTEIN YIAM"/>
    <property type="match status" value="1"/>
</dbReference>
<dbReference type="InterPro" id="IPR007387">
    <property type="entry name" value="TRAP_DctQ"/>
</dbReference>
<sequence>MRIWVRLEEWILAALMAFICVLTMVNVLSRYLFSSSLSMTEELTTNIFAFIIFIGAALLARESGHLGFALITDKLPVRIRVATTFLIGCLTSAFFLILLWYGWEMVMQQFEYNQRTPAMGLPEWLMGLSVPLGALLCLFRFWEGYILEIRRYKSEEAGQ</sequence>
<name>A0ABY4WEM4_9BACL</name>
<keyword evidence="4" id="KW-0997">Cell inner membrane</keyword>
<keyword evidence="7 9" id="KW-0472">Membrane</keyword>
<comment type="similarity">
    <text evidence="8">Belongs to the TRAP transporter small permease family.</text>
</comment>
<keyword evidence="2" id="KW-0813">Transport</keyword>
<evidence type="ECO:0000256" key="4">
    <source>
        <dbReference type="ARBA" id="ARBA00022519"/>
    </source>
</evidence>
<feature type="transmembrane region" description="Helical" evidence="9">
    <location>
        <begin position="123"/>
        <end position="142"/>
    </location>
</feature>
<feature type="transmembrane region" description="Helical" evidence="9">
    <location>
        <begin position="81"/>
        <end position="103"/>
    </location>
</feature>
<keyword evidence="3" id="KW-1003">Cell membrane</keyword>
<evidence type="ECO:0000313" key="11">
    <source>
        <dbReference type="EMBL" id="USG65607.1"/>
    </source>
</evidence>
<feature type="domain" description="Tripartite ATP-independent periplasmic transporters DctQ component" evidence="10">
    <location>
        <begin position="19"/>
        <end position="143"/>
    </location>
</feature>
<dbReference type="RefSeq" id="WP_251872694.1">
    <property type="nucleotide sequence ID" value="NZ_CP098755.1"/>
</dbReference>
<evidence type="ECO:0000256" key="3">
    <source>
        <dbReference type="ARBA" id="ARBA00022475"/>
    </source>
</evidence>
<dbReference type="InterPro" id="IPR055348">
    <property type="entry name" value="DctQ"/>
</dbReference>
<evidence type="ECO:0000313" key="12">
    <source>
        <dbReference type="Proteomes" id="UP001056500"/>
    </source>
</evidence>
<evidence type="ECO:0000256" key="6">
    <source>
        <dbReference type="ARBA" id="ARBA00022989"/>
    </source>
</evidence>
<dbReference type="Proteomes" id="UP001056500">
    <property type="component" value="Chromosome"/>
</dbReference>